<sequence length="566" mass="60027">MTTSAPVRKAAAEVAARVAEAQLSALPADCAAEQVEADIDWSGPVAIPLPDESAVQAACGIMHVHGRAAGRPTRLGVDYASTVAGVLAAQGVLAGSIARERGVRLSAVRTSVAQAALLAVQQYLAVATSDDDWVESWEAGGRPPFRSRDGIRFEIETLYAEGWQLFWRALGAEPSAIGEGWWPFQQRFATASANLPSELHKTIAGVDYDVISAAAVSAGIHALPLREYPAHPVDVAACSLRILPGTAEVRPATSLARPLEGIVVVESTRRVQGPVAGHVLRMLGAEVIRIEPPGGDPMRGIPPMAGDCSARFRALNEGKRAVELDFKTDSGRRAVYELVAEADVFVHNWAPGKAEQLGLDAADLARCRPGLTYAWASGWEPLPWPEKPVGTDFLVQAHSGLGAAAYPEDEPSAPSLMTLTDILGGLVCAQGVLASLLRRVRTGNGSRVDSSLYSSAGVMPRPRHRPVWTELDRPLATGDGYLVLPRGVAPSSVAGPLGLRSSGNAAEIATRLREQPTATSISLLAEADVVATHVCTELRDLAADPRFDLALGRDEHVFPLTPWEFE</sequence>
<protein>
    <submittedName>
        <fullName evidence="1">Crotonobetainyl-CoA:carnitine CoA-transferase CaiB-like acyl-CoA transferase</fullName>
    </submittedName>
</protein>
<name>A0A2N3Y644_SACSN</name>
<dbReference type="STRING" id="994479.GCA_000194155_04565"/>
<dbReference type="EMBL" id="PJNB01000001">
    <property type="protein sequence ID" value="PKW18387.1"/>
    <property type="molecule type" value="Genomic_DNA"/>
</dbReference>
<dbReference type="SUPFAM" id="SSF89796">
    <property type="entry name" value="CoA-transferase family III (CaiB/BaiF)"/>
    <property type="match status" value="2"/>
</dbReference>
<comment type="caution">
    <text evidence="1">The sequence shown here is derived from an EMBL/GenBank/DDBJ whole genome shotgun (WGS) entry which is preliminary data.</text>
</comment>
<keyword evidence="2" id="KW-1185">Reference proteome</keyword>
<reference evidence="1" key="1">
    <citation type="submission" date="2017-12" db="EMBL/GenBank/DDBJ databases">
        <title>Sequencing the genomes of 1000 Actinobacteria strains.</title>
        <authorList>
            <person name="Klenk H.-P."/>
        </authorList>
    </citation>
    <scope>NUCLEOTIDE SEQUENCE [LARGE SCALE GENOMIC DNA]</scope>
    <source>
        <strain evidence="1">DSM 44228</strain>
    </source>
</reference>
<dbReference type="GO" id="GO:0016740">
    <property type="term" value="F:transferase activity"/>
    <property type="evidence" value="ECO:0007669"/>
    <property type="project" value="UniProtKB-KW"/>
</dbReference>
<proteinExistence type="predicted"/>
<dbReference type="PANTHER" id="PTHR48228">
    <property type="entry name" value="SUCCINYL-COA--D-CITRAMALATE COA-TRANSFERASE"/>
    <property type="match status" value="1"/>
</dbReference>
<evidence type="ECO:0000313" key="1">
    <source>
        <dbReference type="EMBL" id="PKW18387.1"/>
    </source>
</evidence>
<dbReference type="OrthoDB" id="9797653at2"/>
<accession>A0A2N3Y644</accession>
<dbReference type="Proteomes" id="UP000233786">
    <property type="component" value="Unassembled WGS sequence"/>
</dbReference>
<evidence type="ECO:0000313" key="2">
    <source>
        <dbReference type="Proteomes" id="UP000233786"/>
    </source>
</evidence>
<dbReference type="AlphaFoldDB" id="A0A2N3Y644"/>
<dbReference type="InterPro" id="IPR023606">
    <property type="entry name" value="CoA-Trfase_III_dom_1_sf"/>
</dbReference>
<dbReference type="PANTHER" id="PTHR48228:SF5">
    <property type="entry name" value="ALPHA-METHYLACYL-COA RACEMASE"/>
    <property type="match status" value="1"/>
</dbReference>
<dbReference type="Gene3D" id="3.40.50.10540">
    <property type="entry name" value="Crotonobetainyl-coa:carnitine coa-transferase, domain 1"/>
    <property type="match status" value="2"/>
</dbReference>
<dbReference type="InterPro" id="IPR003673">
    <property type="entry name" value="CoA-Trfase_fam_III"/>
</dbReference>
<gene>
    <name evidence="1" type="ORF">A8926_6467</name>
</gene>
<organism evidence="1 2">
    <name type="scientific">Saccharopolyspora spinosa</name>
    <dbReference type="NCBI Taxonomy" id="60894"/>
    <lineage>
        <taxon>Bacteria</taxon>
        <taxon>Bacillati</taxon>
        <taxon>Actinomycetota</taxon>
        <taxon>Actinomycetes</taxon>
        <taxon>Pseudonocardiales</taxon>
        <taxon>Pseudonocardiaceae</taxon>
        <taxon>Saccharopolyspora</taxon>
    </lineage>
</organism>
<dbReference type="InterPro" id="IPR050509">
    <property type="entry name" value="CoA-transferase_III"/>
</dbReference>
<dbReference type="RefSeq" id="WP_010309481.1">
    <property type="nucleotide sequence ID" value="NZ_CP061007.1"/>
</dbReference>
<dbReference type="Pfam" id="PF02515">
    <property type="entry name" value="CoA_transf_3"/>
    <property type="match status" value="2"/>
</dbReference>